<name>A0AAD1QYF9_PELCU</name>
<dbReference type="AlphaFoldDB" id="A0AAD1QYF9"/>
<evidence type="ECO:0000313" key="2">
    <source>
        <dbReference type="EMBL" id="CAH2220225.1"/>
    </source>
</evidence>
<dbReference type="EMBL" id="OW240912">
    <property type="protein sequence ID" value="CAH2220225.1"/>
    <property type="molecule type" value="Genomic_DNA"/>
</dbReference>
<evidence type="ECO:0000313" key="3">
    <source>
        <dbReference type="Proteomes" id="UP001295444"/>
    </source>
</evidence>
<evidence type="ECO:0000256" key="1">
    <source>
        <dbReference type="SAM" id="MobiDB-lite"/>
    </source>
</evidence>
<organism evidence="2 3">
    <name type="scientific">Pelobates cultripes</name>
    <name type="common">Western spadefoot toad</name>
    <dbReference type="NCBI Taxonomy" id="61616"/>
    <lineage>
        <taxon>Eukaryota</taxon>
        <taxon>Metazoa</taxon>
        <taxon>Chordata</taxon>
        <taxon>Craniata</taxon>
        <taxon>Vertebrata</taxon>
        <taxon>Euteleostomi</taxon>
        <taxon>Amphibia</taxon>
        <taxon>Batrachia</taxon>
        <taxon>Anura</taxon>
        <taxon>Pelobatoidea</taxon>
        <taxon>Pelobatidae</taxon>
        <taxon>Pelobates</taxon>
    </lineage>
</organism>
<dbReference type="Proteomes" id="UP001295444">
    <property type="component" value="Chromosome 01"/>
</dbReference>
<reference evidence="2" key="1">
    <citation type="submission" date="2022-03" db="EMBL/GenBank/DDBJ databases">
        <authorList>
            <person name="Alioto T."/>
            <person name="Alioto T."/>
            <person name="Gomez Garrido J."/>
        </authorList>
    </citation>
    <scope>NUCLEOTIDE SEQUENCE</scope>
</reference>
<keyword evidence="3" id="KW-1185">Reference proteome</keyword>
<accession>A0AAD1QYF9</accession>
<feature type="region of interest" description="Disordered" evidence="1">
    <location>
        <begin position="90"/>
        <end position="122"/>
    </location>
</feature>
<sequence length="159" mass="17605">MVPTPHQPQMEVRGHRRAERCRQPLSAALTPAPTTSVTCLPKPKATRYLPPQDQPPCWKITCRLQDSQAIRCFYSGRDSRSRARVTRRLAPIGARDRPHNPLSVPPPTAPQDLAAYQGSGEEDGSLTEIHLLLPNRRSTKPDIGTLDTRLAAPAGYRLS</sequence>
<gene>
    <name evidence="2" type="ORF">PECUL_23A020960</name>
</gene>
<protein>
    <submittedName>
        <fullName evidence="2">Uncharacterized protein</fullName>
    </submittedName>
</protein>
<proteinExistence type="predicted"/>